<dbReference type="AlphaFoldDB" id="A0A2T7E8S5"/>
<dbReference type="OrthoDB" id="10475718at2759"/>
<accession>A0A2T7E8S5</accession>
<dbReference type="InterPro" id="IPR011992">
    <property type="entry name" value="EF-hand-dom_pair"/>
</dbReference>
<evidence type="ECO:0000256" key="1">
    <source>
        <dbReference type="SAM" id="MobiDB-lite"/>
    </source>
</evidence>
<proteinExistence type="predicted"/>
<gene>
    <name evidence="3" type="ORF">GQ55_3G126900</name>
</gene>
<dbReference type="Gene3D" id="1.10.238.10">
    <property type="entry name" value="EF-hand"/>
    <property type="match status" value="1"/>
</dbReference>
<dbReference type="STRING" id="1504633.A0A2T7E8S5"/>
<feature type="region of interest" description="Disordered" evidence="1">
    <location>
        <begin position="41"/>
        <end position="86"/>
    </location>
</feature>
<evidence type="ECO:0000259" key="2">
    <source>
        <dbReference type="PROSITE" id="PS50222"/>
    </source>
</evidence>
<sequence>MEHVFRKFDANDDSRILRSELVALFESVGNAATDDEVSRVMEEADADAVEEDLARRTRGRPWDPRGGGARGRQRAPCGRRRAPSWR</sequence>
<keyword evidence="4" id="KW-1185">Reference proteome</keyword>
<feature type="compositionally biased region" description="Basic residues" evidence="1">
    <location>
        <begin position="71"/>
        <end position="86"/>
    </location>
</feature>
<reference evidence="3 4" key="1">
    <citation type="submission" date="2018-04" db="EMBL/GenBank/DDBJ databases">
        <title>WGS assembly of Panicum hallii var. hallii HAL2.</title>
        <authorList>
            <person name="Lovell J."/>
            <person name="Jenkins J."/>
            <person name="Lowry D."/>
            <person name="Mamidi S."/>
            <person name="Sreedasyam A."/>
            <person name="Weng X."/>
            <person name="Barry K."/>
            <person name="Bonette J."/>
            <person name="Campitelli B."/>
            <person name="Daum C."/>
            <person name="Gordon S."/>
            <person name="Gould B."/>
            <person name="Lipzen A."/>
            <person name="MacQueen A."/>
            <person name="Palacio-Mejia J."/>
            <person name="Plott C."/>
            <person name="Shakirov E."/>
            <person name="Shu S."/>
            <person name="Yoshinaga Y."/>
            <person name="Zane M."/>
            <person name="Rokhsar D."/>
            <person name="Grimwood J."/>
            <person name="Schmutz J."/>
            <person name="Juenger T."/>
        </authorList>
    </citation>
    <scope>NUCLEOTIDE SEQUENCE [LARGE SCALE GENOMIC DNA]</scope>
    <source>
        <strain evidence="4">cv. HAL2</strain>
    </source>
</reference>
<protein>
    <recommendedName>
        <fullName evidence="2">EF-hand domain-containing protein</fullName>
    </recommendedName>
</protein>
<organism evidence="3 4">
    <name type="scientific">Panicum hallii var. hallii</name>
    <dbReference type="NCBI Taxonomy" id="1504633"/>
    <lineage>
        <taxon>Eukaryota</taxon>
        <taxon>Viridiplantae</taxon>
        <taxon>Streptophyta</taxon>
        <taxon>Embryophyta</taxon>
        <taxon>Tracheophyta</taxon>
        <taxon>Spermatophyta</taxon>
        <taxon>Magnoliopsida</taxon>
        <taxon>Liliopsida</taxon>
        <taxon>Poales</taxon>
        <taxon>Poaceae</taxon>
        <taxon>PACMAD clade</taxon>
        <taxon>Panicoideae</taxon>
        <taxon>Panicodae</taxon>
        <taxon>Paniceae</taxon>
        <taxon>Panicinae</taxon>
        <taxon>Panicum</taxon>
        <taxon>Panicum sect. Panicum</taxon>
    </lineage>
</organism>
<evidence type="ECO:0000313" key="3">
    <source>
        <dbReference type="EMBL" id="PUZ64227.1"/>
    </source>
</evidence>
<feature type="compositionally biased region" description="Basic and acidic residues" evidence="1">
    <location>
        <begin position="52"/>
        <end position="63"/>
    </location>
</feature>
<dbReference type="InterPro" id="IPR002048">
    <property type="entry name" value="EF_hand_dom"/>
</dbReference>
<dbReference type="PROSITE" id="PS50222">
    <property type="entry name" value="EF_HAND_2"/>
    <property type="match status" value="1"/>
</dbReference>
<dbReference type="GO" id="GO:0005509">
    <property type="term" value="F:calcium ion binding"/>
    <property type="evidence" value="ECO:0007669"/>
    <property type="project" value="InterPro"/>
</dbReference>
<dbReference type="Gramene" id="PUZ64227">
    <property type="protein sequence ID" value="PUZ64227"/>
    <property type="gene ID" value="GQ55_3G126900"/>
</dbReference>
<dbReference type="Proteomes" id="UP000244336">
    <property type="component" value="Chromosome 3"/>
</dbReference>
<feature type="domain" description="EF-hand" evidence="2">
    <location>
        <begin position="1"/>
        <end position="31"/>
    </location>
</feature>
<evidence type="ECO:0000313" key="4">
    <source>
        <dbReference type="Proteomes" id="UP000244336"/>
    </source>
</evidence>
<dbReference type="EMBL" id="CM009751">
    <property type="protein sequence ID" value="PUZ64227.1"/>
    <property type="molecule type" value="Genomic_DNA"/>
</dbReference>
<dbReference type="SUPFAM" id="SSF47473">
    <property type="entry name" value="EF-hand"/>
    <property type="match status" value="1"/>
</dbReference>
<name>A0A2T7E8S5_9POAL</name>